<dbReference type="FunFam" id="3.30.160.60:FF:001506">
    <property type="entry name" value="Zinc finger protein"/>
    <property type="match status" value="1"/>
</dbReference>
<name>A0A096M5Z4_POEFO</name>
<evidence type="ECO:0000256" key="4">
    <source>
        <dbReference type="ARBA" id="ARBA00022737"/>
    </source>
</evidence>
<dbReference type="InterPro" id="IPR036236">
    <property type="entry name" value="Znf_C2H2_sf"/>
</dbReference>
<reference evidence="14" key="3">
    <citation type="submission" date="2025-09" db="UniProtKB">
        <authorList>
            <consortium name="Ensembl"/>
        </authorList>
    </citation>
    <scope>IDENTIFICATION</scope>
</reference>
<dbReference type="FunFam" id="3.30.160.60:FF:000848">
    <property type="entry name" value="Zinc finger protein 35"/>
    <property type="match status" value="1"/>
</dbReference>
<dbReference type="GO" id="GO:0003677">
    <property type="term" value="F:DNA binding"/>
    <property type="evidence" value="ECO:0007669"/>
    <property type="project" value="UniProtKB-KW"/>
</dbReference>
<evidence type="ECO:0000256" key="11">
    <source>
        <dbReference type="PROSITE-ProRule" id="PRU00042"/>
    </source>
</evidence>
<accession>A0A096M5Z4</accession>
<evidence type="ECO:0000256" key="7">
    <source>
        <dbReference type="ARBA" id="ARBA00023015"/>
    </source>
</evidence>
<feature type="domain" description="C2H2-type" evidence="13">
    <location>
        <begin position="358"/>
        <end position="385"/>
    </location>
</feature>
<feature type="domain" description="C2H2-type" evidence="13">
    <location>
        <begin position="246"/>
        <end position="273"/>
    </location>
</feature>
<dbReference type="Ensembl" id="ENSPFOT00000025804.1">
    <property type="protein sequence ID" value="ENSPFOP00000026835.1"/>
    <property type="gene ID" value="ENSPFOG00000022026.1"/>
</dbReference>
<evidence type="ECO:0000259" key="13">
    <source>
        <dbReference type="PROSITE" id="PS50157"/>
    </source>
</evidence>
<dbReference type="InterPro" id="IPR013087">
    <property type="entry name" value="Znf_C2H2_type"/>
</dbReference>
<keyword evidence="5 11" id="KW-0863">Zinc-finger</keyword>
<keyword evidence="3" id="KW-0479">Metal-binding</keyword>
<evidence type="ECO:0000256" key="9">
    <source>
        <dbReference type="ARBA" id="ARBA00023163"/>
    </source>
</evidence>
<feature type="compositionally biased region" description="Polar residues" evidence="12">
    <location>
        <begin position="205"/>
        <end position="214"/>
    </location>
</feature>
<dbReference type="PANTHER" id="PTHR16515:SF49">
    <property type="entry name" value="GASTRULA ZINC FINGER PROTEIN XLCGF49.1-LIKE-RELATED"/>
    <property type="match status" value="1"/>
</dbReference>
<proteinExistence type="inferred from homology"/>
<feature type="region of interest" description="Disordered" evidence="12">
    <location>
        <begin position="146"/>
        <end position="214"/>
    </location>
</feature>
<dbReference type="Pfam" id="PF00096">
    <property type="entry name" value="zf-C2H2"/>
    <property type="match status" value="6"/>
</dbReference>
<dbReference type="GO" id="GO:0008270">
    <property type="term" value="F:zinc ion binding"/>
    <property type="evidence" value="ECO:0007669"/>
    <property type="project" value="UniProtKB-KW"/>
</dbReference>
<feature type="compositionally biased region" description="Basic and acidic residues" evidence="12">
    <location>
        <begin position="146"/>
        <end position="155"/>
    </location>
</feature>
<dbReference type="GO" id="GO:0005634">
    <property type="term" value="C:nucleus"/>
    <property type="evidence" value="ECO:0007669"/>
    <property type="project" value="UniProtKB-SubCell"/>
</dbReference>
<dbReference type="PANTHER" id="PTHR16515">
    <property type="entry name" value="PR DOMAIN ZINC FINGER PROTEIN"/>
    <property type="match status" value="1"/>
</dbReference>
<feature type="compositionally biased region" description="Basic and acidic residues" evidence="12">
    <location>
        <begin position="181"/>
        <end position="204"/>
    </location>
</feature>
<dbReference type="EMBL" id="AYCK01013002">
    <property type="status" value="NOT_ANNOTATED_CDS"/>
    <property type="molecule type" value="Genomic_DNA"/>
</dbReference>
<dbReference type="FunFam" id="3.30.160.60:FF:002343">
    <property type="entry name" value="Zinc finger protein 33A"/>
    <property type="match status" value="2"/>
</dbReference>
<keyword evidence="8" id="KW-0238">DNA-binding</keyword>
<feature type="domain" description="C2H2-type" evidence="13">
    <location>
        <begin position="218"/>
        <end position="245"/>
    </location>
</feature>
<evidence type="ECO:0000256" key="12">
    <source>
        <dbReference type="SAM" id="MobiDB-lite"/>
    </source>
</evidence>
<dbReference type="FunFam" id="3.30.160.60:FF:001498">
    <property type="entry name" value="Zinc finger protein 404"/>
    <property type="match status" value="1"/>
</dbReference>
<dbReference type="InterPro" id="IPR050331">
    <property type="entry name" value="Zinc_finger"/>
</dbReference>
<protein>
    <recommendedName>
        <fullName evidence="13">C2H2-type domain-containing protein</fullName>
    </recommendedName>
</protein>
<dbReference type="SUPFAM" id="SSF57667">
    <property type="entry name" value="beta-beta-alpha zinc fingers"/>
    <property type="match status" value="3"/>
</dbReference>
<reference evidence="15" key="1">
    <citation type="submission" date="2013-10" db="EMBL/GenBank/DDBJ databases">
        <authorList>
            <person name="Schartl M."/>
            <person name="Warren W."/>
        </authorList>
    </citation>
    <scope>NUCLEOTIDE SEQUENCE [LARGE SCALE GENOMIC DNA]</scope>
    <source>
        <strain evidence="15">female</strain>
    </source>
</reference>
<evidence type="ECO:0000256" key="5">
    <source>
        <dbReference type="ARBA" id="ARBA00022771"/>
    </source>
</evidence>
<dbReference type="FunFam" id="3.30.160.60:FF:000295">
    <property type="entry name" value="zinc finger protein 19"/>
    <property type="match status" value="1"/>
</dbReference>
<dbReference type="AlphaFoldDB" id="A0A096M5Z4"/>
<keyword evidence="10" id="KW-0539">Nucleus</keyword>
<keyword evidence="9" id="KW-0804">Transcription</keyword>
<evidence type="ECO:0000256" key="10">
    <source>
        <dbReference type="ARBA" id="ARBA00023242"/>
    </source>
</evidence>
<evidence type="ECO:0000313" key="14">
    <source>
        <dbReference type="Ensembl" id="ENSPFOP00000026835.1"/>
    </source>
</evidence>
<evidence type="ECO:0000256" key="1">
    <source>
        <dbReference type="ARBA" id="ARBA00004123"/>
    </source>
</evidence>
<feature type="domain" description="C2H2-type" evidence="13">
    <location>
        <begin position="330"/>
        <end position="357"/>
    </location>
</feature>
<dbReference type="Proteomes" id="UP000028760">
    <property type="component" value="Unassembled WGS sequence"/>
</dbReference>
<evidence type="ECO:0000256" key="2">
    <source>
        <dbReference type="ARBA" id="ARBA00006991"/>
    </source>
</evidence>
<dbReference type="PROSITE" id="PS50157">
    <property type="entry name" value="ZINC_FINGER_C2H2_2"/>
    <property type="match status" value="6"/>
</dbReference>
<feature type="domain" description="C2H2-type" evidence="13">
    <location>
        <begin position="274"/>
        <end position="301"/>
    </location>
</feature>
<evidence type="ECO:0000313" key="15">
    <source>
        <dbReference type="Proteomes" id="UP000028760"/>
    </source>
</evidence>
<dbReference type="STRING" id="48698.ENSPFOP00000026835"/>
<comment type="subcellular location">
    <subcellularLocation>
        <location evidence="1">Nucleus</location>
    </subcellularLocation>
</comment>
<evidence type="ECO:0000256" key="6">
    <source>
        <dbReference type="ARBA" id="ARBA00022833"/>
    </source>
</evidence>
<keyword evidence="15" id="KW-1185">Reference proteome</keyword>
<feature type="domain" description="C2H2-type" evidence="13">
    <location>
        <begin position="302"/>
        <end position="329"/>
    </location>
</feature>
<organism evidence="14 15">
    <name type="scientific">Poecilia formosa</name>
    <name type="common">Amazon molly</name>
    <name type="synonym">Limia formosa</name>
    <dbReference type="NCBI Taxonomy" id="48698"/>
    <lineage>
        <taxon>Eukaryota</taxon>
        <taxon>Metazoa</taxon>
        <taxon>Chordata</taxon>
        <taxon>Craniata</taxon>
        <taxon>Vertebrata</taxon>
        <taxon>Euteleostomi</taxon>
        <taxon>Actinopterygii</taxon>
        <taxon>Neopterygii</taxon>
        <taxon>Teleostei</taxon>
        <taxon>Neoteleostei</taxon>
        <taxon>Acanthomorphata</taxon>
        <taxon>Ovalentaria</taxon>
        <taxon>Atherinomorphae</taxon>
        <taxon>Cyprinodontiformes</taxon>
        <taxon>Poeciliidae</taxon>
        <taxon>Poeciliinae</taxon>
        <taxon>Poecilia</taxon>
    </lineage>
</organism>
<dbReference type="GO" id="GO:0010468">
    <property type="term" value="P:regulation of gene expression"/>
    <property type="evidence" value="ECO:0007669"/>
    <property type="project" value="TreeGrafter"/>
</dbReference>
<comment type="similarity">
    <text evidence="2">Belongs to the krueppel C2H2-type zinc-finger protein family.</text>
</comment>
<dbReference type="SMART" id="SM00355">
    <property type="entry name" value="ZnF_C2H2"/>
    <property type="match status" value="6"/>
</dbReference>
<evidence type="ECO:0000256" key="3">
    <source>
        <dbReference type="ARBA" id="ARBA00022723"/>
    </source>
</evidence>
<keyword evidence="7" id="KW-0805">Transcription regulation</keyword>
<dbReference type="Gene3D" id="3.30.160.60">
    <property type="entry name" value="Classic Zinc Finger"/>
    <property type="match status" value="6"/>
</dbReference>
<evidence type="ECO:0000256" key="8">
    <source>
        <dbReference type="ARBA" id="ARBA00023125"/>
    </source>
</evidence>
<sequence length="401" mass="46152">MSFVTWKVLDGGSLVNEERNKVEHKITNIVKIKEEPEPQHIADRKEELESQPIKEEQVERFIIQDEGQLLVKQEANITLEIFHKEPELQPVIGTKEESGPVEKTEDDEPELIQIKEEHEDHSCHQNEKHLDINQEAEIFIRAPACEQKDSHEPEPNKNQLPSANHQEDENQHQQGSNQEDSGSRRDTDLQSEKKPKDTRNHREFVNNSNHSGHKTNLPSCEVCGKCFAKRKYVTVHMRTHTGEKPYPCTFCGKSFIDHSTRARHTRTHTGVKPYPCDLCDKSFTQPNHLAHHLRTHTGEKPFSCLTCGKDFSQQSNLTVHMRTHTGEKPYYCELCDKSFIQPSGLARHLRTHTGEKPFSCLTCGKGFIQQSNLTVHMRTHRNKKPPFTVQQKASSFLLTNE</sequence>
<reference evidence="14" key="2">
    <citation type="submission" date="2025-08" db="UniProtKB">
        <authorList>
            <consortium name="Ensembl"/>
        </authorList>
    </citation>
    <scope>IDENTIFICATION</scope>
</reference>
<keyword evidence="6" id="KW-0862">Zinc</keyword>
<dbReference type="eggNOG" id="KOG1721">
    <property type="taxonomic scope" value="Eukaryota"/>
</dbReference>
<dbReference type="OMA" id="IRAPACE"/>
<dbReference type="GeneTree" id="ENSGT01150000286977"/>
<dbReference type="PROSITE" id="PS00028">
    <property type="entry name" value="ZINC_FINGER_C2H2_1"/>
    <property type="match status" value="6"/>
</dbReference>
<keyword evidence="4" id="KW-0677">Repeat</keyword>